<keyword evidence="1" id="KW-1133">Transmembrane helix</keyword>
<name>A0AAV9GIE8_9PEZI</name>
<reference evidence="2" key="1">
    <citation type="journal article" date="2023" name="Mol. Phylogenet. Evol.">
        <title>Genome-scale phylogeny and comparative genomics of the fungal order Sordariales.</title>
        <authorList>
            <person name="Hensen N."/>
            <person name="Bonometti L."/>
            <person name="Westerberg I."/>
            <person name="Brannstrom I.O."/>
            <person name="Guillou S."/>
            <person name="Cros-Aarteil S."/>
            <person name="Calhoun S."/>
            <person name="Haridas S."/>
            <person name="Kuo A."/>
            <person name="Mondo S."/>
            <person name="Pangilinan J."/>
            <person name="Riley R."/>
            <person name="LaButti K."/>
            <person name="Andreopoulos B."/>
            <person name="Lipzen A."/>
            <person name="Chen C."/>
            <person name="Yan M."/>
            <person name="Daum C."/>
            <person name="Ng V."/>
            <person name="Clum A."/>
            <person name="Steindorff A."/>
            <person name="Ohm R.A."/>
            <person name="Martin F."/>
            <person name="Silar P."/>
            <person name="Natvig D.O."/>
            <person name="Lalanne C."/>
            <person name="Gautier V."/>
            <person name="Ament-Velasquez S.L."/>
            <person name="Kruys A."/>
            <person name="Hutchinson M.I."/>
            <person name="Powell A.J."/>
            <person name="Barry K."/>
            <person name="Miller A.N."/>
            <person name="Grigoriev I.V."/>
            <person name="Debuchy R."/>
            <person name="Gladieux P."/>
            <person name="Hiltunen Thoren M."/>
            <person name="Johannesson H."/>
        </authorList>
    </citation>
    <scope>NUCLEOTIDE SEQUENCE</scope>
    <source>
        <strain evidence="2">PSN243</strain>
    </source>
</reference>
<dbReference type="AlphaFoldDB" id="A0AAV9GIE8"/>
<dbReference type="Pfam" id="PF11374">
    <property type="entry name" value="DUF3176"/>
    <property type="match status" value="1"/>
</dbReference>
<protein>
    <submittedName>
        <fullName evidence="2">Uncharacterized protein</fullName>
    </submittedName>
</protein>
<dbReference type="PANTHER" id="PTHR35394">
    <property type="entry name" value="DUF3176 DOMAIN-CONTAINING PROTEIN"/>
    <property type="match status" value="1"/>
</dbReference>
<feature type="transmembrane region" description="Helical" evidence="1">
    <location>
        <begin position="24"/>
        <end position="46"/>
    </location>
</feature>
<evidence type="ECO:0000256" key="1">
    <source>
        <dbReference type="SAM" id="Phobius"/>
    </source>
</evidence>
<evidence type="ECO:0000313" key="2">
    <source>
        <dbReference type="EMBL" id="KAK4447112.1"/>
    </source>
</evidence>
<proteinExistence type="predicted"/>
<dbReference type="EMBL" id="MU865952">
    <property type="protein sequence ID" value="KAK4447112.1"/>
    <property type="molecule type" value="Genomic_DNA"/>
</dbReference>
<sequence length="643" mass="70222">MMTTHGLDGQNTTPNRKRKPFMRIWAPEILSIILSVCLVAAIITILKVYDGKPQPDLGSSLSLNGLLQFIITIAQFSFSYSLARGLGQLKWLWYLPQDPRPLRSFEAYDEACRSSLGSFQLIFRLRGSGNRNRLVTQIAAIVLTSAILTGPFTQQALTFDTNTLSPSSNGTAVVKRTTSLSRTTNGVFMAEDLDLVSIRSALFQAVNDGPRLPITPLSPNCSTGSCSWEPYTTIGVCGELINTTEADSTRALLYRDITMAFLESFFTGFWLTIPEGPRRETLSSILKSLSYVLIQGSVDQRPGQEAESITRATMTEFLIAYTDSNVDMFTDAKKTNIQHFHFLSMRFFFCTKTFETRVTDGVAETRELGSAIQVKASTVDTLNSAWNRDMGGNGTRNPSSLCQDVVLNQSLTLAAPKAWDDGRPYTIDACTGLMAGAELSASGSGLVMYTEAGYVTNTGILSAAVSLALHGKPVGRKIEPTMQWKSMQILVTNIADSLTNMIRENAHSFVANDGIVEGTAFAYIPLIRVRWWWLSLAIVQVILTAIILSVVILLTSNSDIPVTKDSSLAALCAIDSDLKDELGPLSDIADMKERSKGLRARLARTDGGYQLCSAGSGPYPTEEDVTTFSVVGEKGGIRRVRSF</sequence>
<accession>A0AAV9GIE8</accession>
<reference evidence="2" key="2">
    <citation type="submission" date="2023-05" db="EMBL/GenBank/DDBJ databases">
        <authorList>
            <consortium name="Lawrence Berkeley National Laboratory"/>
            <person name="Steindorff A."/>
            <person name="Hensen N."/>
            <person name="Bonometti L."/>
            <person name="Westerberg I."/>
            <person name="Brannstrom I.O."/>
            <person name="Guillou S."/>
            <person name="Cros-Aarteil S."/>
            <person name="Calhoun S."/>
            <person name="Haridas S."/>
            <person name="Kuo A."/>
            <person name="Mondo S."/>
            <person name="Pangilinan J."/>
            <person name="Riley R."/>
            <person name="Labutti K."/>
            <person name="Andreopoulos B."/>
            <person name="Lipzen A."/>
            <person name="Chen C."/>
            <person name="Yanf M."/>
            <person name="Daum C."/>
            <person name="Ng V."/>
            <person name="Clum A."/>
            <person name="Ohm R."/>
            <person name="Martin F."/>
            <person name="Silar P."/>
            <person name="Natvig D."/>
            <person name="Lalanne C."/>
            <person name="Gautier V."/>
            <person name="Ament-Velasquez S.L."/>
            <person name="Kruys A."/>
            <person name="Hutchinson M.I."/>
            <person name="Powell A.J."/>
            <person name="Barry K."/>
            <person name="Miller A.N."/>
            <person name="Grigoriev I.V."/>
            <person name="Debuchy R."/>
            <person name="Gladieux P."/>
            <person name="Thoren M.H."/>
            <person name="Johannesson H."/>
        </authorList>
    </citation>
    <scope>NUCLEOTIDE SEQUENCE</scope>
    <source>
        <strain evidence="2">PSN243</strain>
    </source>
</reference>
<keyword evidence="3" id="KW-1185">Reference proteome</keyword>
<feature type="transmembrane region" description="Helical" evidence="1">
    <location>
        <begin position="134"/>
        <end position="152"/>
    </location>
</feature>
<feature type="transmembrane region" description="Helical" evidence="1">
    <location>
        <begin position="531"/>
        <end position="554"/>
    </location>
</feature>
<dbReference type="Proteomes" id="UP001321760">
    <property type="component" value="Unassembled WGS sequence"/>
</dbReference>
<dbReference type="PANTHER" id="PTHR35394:SF5">
    <property type="entry name" value="DUF3176 DOMAIN-CONTAINING PROTEIN"/>
    <property type="match status" value="1"/>
</dbReference>
<evidence type="ECO:0000313" key="3">
    <source>
        <dbReference type="Proteomes" id="UP001321760"/>
    </source>
</evidence>
<feature type="transmembrane region" description="Helical" evidence="1">
    <location>
        <begin position="66"/>
        <end position="83"/>
    </location>
</feature>
<dbReference type="InterPro" id="IPR021514">
    <property type="entry name" value="DUF3176"/>
</dbReference>
<keyword evidence="1" id="KW-0812">Transmembrane</keyword>
<keyword evidence="1" id="KW-0472">Membrane</keyword>
<gene>
    <name evidence="2" type="ORF">QBC34DRAFT_410454</name>
</gene>
<comment type="caution">
    <text evidence="2">The sequence shown here is derived from an EMBL/GenBank/DDBJ whole genome shotgun (WGS) entry which is preliminary data.</text>
</comment>
<organism evidence="2 3">
    <name type="scientific">Podospora aff. communis PSN243</name>
    <dbReference type="NCBI Taxonomy" id="3040156"/>
    <lineage>
        <taxon>Eukaryota</taxon>
        <taxon>Fungi</taxon>
        <taxon>Dikarya</taxon>
        <taxon>Ascomycota</taxon>
        <taxon>Pezizomycotina</taxon>
        <taxon>Sordariomycetes</taxon>
        <taxon>Sordariomycetidae</taxon>
        <taxon>Sordariales</taxon>
        <taxon>Podosporaceae</taxon>
        <taxon>Podospora</taxon>
    </lineage>
</organism>